<name>A0A917PYL5_9BACI</name>
<dbReference type="AlphaFoldDB" id="A0A917PYL5"/>
<keyword evidence="2" id="KW-1185">Reference proteome</keyword>
<accession>A0A917PYL5</accession>
<evidence type="ECO:0000313" key="1">
    <source>
        <dbReference type="EMBL" id="GGK01379.1"/>
    </source>
</evidence>
<organism evidence="1 2">
    <name type="scientific">Lentibacillus kapialis</name>
    <dbReference type="NCBI Taxonomy" id="340214"/>
    <lineage>
        <taxon>Bacteria</taxon>
        <taxon>Bacillati</taxon>
        <taxon>Bacillota</taxon>
        <taxon>Bacilli</taxon>
        <taxon>Bacillales</taxon>
        <taxon>Bacillaceae</taxon>
        <taxon>Lentibacillus</taxon>
    </lineage>
</organism>
<reference evidence="1" key="1">
    <citation type="journal article" date="2014" name="Int. J. Syst. Evol. Microbiol.">
        <title>Complete genome sequence of Corynebacterium casei LMG S-19264T (=DSM 44701T), isolated from a smear-ripened cheese.</title>
        <authorList>
            <consortium name="US DOE Joint Genome Institute (JGI-PGF)"/>
            <person name="Walter F."/>
            <person name="Albersmeier A."/>
            <person name="Kalinowski J."/>
            <person name="Ruckert C."/>
        </authorList>
    </citation>
    <scope>NUCLEOTIDE SEQUENCE</scope>
    <source>
        <strain evidence="1">JCM 12580</strain>
    </source>
</reference>
<dbReference type="EMBL" id="BMNQ01000040">
    <property type="protein sequence ID" value="GGK01379.1"/>
    <property type="molecule type" value="Genomic_DNA"/>
</dbReference>
<proteinExistence type="predicted"/>
<evidence type="ECO:0000313" key="2">
    <source>
        <dbReference type="Proteomes" id="UP000658382"/>
    </source>
</evidence>
<protein>
    <submittedName>
        <fullName evidence="1">Uncharacterized protein</fullName>
    </submittedName>
</protein>
<sequence length="49" mass="5526">MVLLLYILILSKVPSFVRIAEQGPVRAGKPNLGGSSFRYLRQFKLFSTL</sequence>
<comment type="caution">
    <text evidence="1">The sequence shown here is derived from an EMBL/GenBank/DDBJ whole genome shotgun (WGS) entry which is preliminary data.</text>
</comment>
<gene>
    <name evidence="1" type="ORF">GCM10007063_24580</name>
</gene>
<reference evidence="1" key="2">
    <citation type="submission" date="2020-09" db="EMBL/GenBank/DDBJ databases">
        <authorList>
            <person name="Sun Q."/>
            <person name="Ohkuma M."/>
        </authorList>
    </citation>
    <scope>NUCLEOTIDE SEQUENCE</scope>
    <source>
        <strain evidence="1">JCM 12580</strain>
    </source>
</reference>
<dbReference type="Proteomes" id="UP000658382">
    <property type="component" value="Unassembled WGS sequence"/>
</dbReference>